<protein>
    <submittedName>
        <fullName evidence="2">Uncharacterized protein</fullName>
    </submittedName>
</protein>
<dbReference type="Proteomes" id="UP000006643">
    <property type="component" value="Unassembled WGS sequence"/>
</dbReference>
<accession>D0NX81</accession>
<organism evidence="2 3">
    <name type="scientific">Phytophthora infestans (strain T30-4)</name>
    <name type="common">Potato late blight agent</name>
    <dbReference type="NCBI Taxonomy" id="403677"/>
    <lineage>
        <taxon>Eukaryota</taxon>
        <taxon>Sar</taxon>
        <taxon>Stramenopiles</taxon>
        <taxon>Oomycota</taxon>
        <taxon>Peronosporomycetes</taxon>
        <taxon>Peronosporales</taxon>
        <taxon>Peronosporaceae</taxon>
        <taxon>Phytophthora</taxon>
    </lineage>
</organism>
<dbReference type="HOGENOM" id="CLU_597835_0_0_1"/>
<name>D0NX81_PHYIT</name>
<feature type="compositionally biased region" description="Low complexity" evidence="1">
    <location>
        <begin position="302"/>
        <end position="311"/>
    </location>
</feature>
<keyword evidence="3" id="KW-1185">Reference proteome</keyword>
<dbReference type="OrthoDB" id="125058at2759"/>
<gene>
    <name evidence="2" type="ORF">PITG_18190</name>
</gene>
<dbReference type="AlphaFoldDB" id="D0NX81"/>
<feature type="region of interest" description="Disordered" evidence="1">
    <location>
        <begin position="403"/>
        <end position="434"/>
    </location>
</feature>
<feature type="region of interest" description="Disordered" evidence="1">
    <location>
        <begin position="282"/>
        <end position="318"/>
    </location>
</feature>
<proteinExistence type="predicted"/>
<dbReference type="EMBL" id="DS028180">
    <property type="protein sequence ID" value="EEY67676.1"/>
    <property type="molecule type" value="Genomic_DNA"/>
</dbReference>
<dbReference type="InParanoid" id="D0NX81"/>
<reference evidence="3" key="1">
    <citation type="journal article" date="2009" name="Nature">
        <title>Genome sequence and analysis of the Irish potato famine pathogen Phytophthora infestans.</title>
        <authorList>
            <consortium name="The Broad Institute Genome Sequencing Platform"/>
            <person name="Haas B.J."/>
            <person name="Kamoun S."/>
            <person name="Zody M.C."/>
            <person name="Jiang R.H."/>
            <person name="Handsaker R.E."/>
            <person name="Cano L.M."/>
            <person name="Grabherr M."/>
            <person name="Kodira C.D."/>
            <person name="Raffaele S."/>
            <person name="Torto-Alalibo T."/>
            <person name="Bozkurt T.O."/>
            <person name="Ah-Fong A.M."/>
            <person name="Alvarado L."/>
            <person name="Anderson V.L."/>
            <person name="Armstrong M.R."/>
            <person name="Avrova A."/>
            <person name="Baxter L."/>
            <person name="Beynon J."/>
            <person name="Boevink P.C."/>
            <person name="Bollmann S.R."/>
            <person name="Bos J.I."/>
            <person name="Bulone V."/>
            <person name="Cai G."/>
            <person name="Cakir C."/>
            <person name="Carrington J.C."/>
            <person name="Chawner M."/>
            <person name="Conti L."/>
            <person name="Costanzo S."/>
            <person name="Ewan R."/>
            <person name="Fahlgren N."/>
            <person name="Fischbach M.A."/>
            <person name="Fugelstad J."/>
            <person name="Gilroy E.M."/>
            <person name="Gnerre S."/>
            <person name="Green P.J."/>
            <person name="Grenville-Briggs L.J."/>
            <person name="Griffith J."/>
            <person name="Grunwald N.J."/>
            <person name="Horn K."/>
            <person name="Horner N.R."/>
            <person name="Hu C.H."/>
            <person name="Huitema E."/>
            <person name="Jeong D.H."/>
            <person name="Jones A.M."/>
            <person name="Jones J.D."/>
            <person name="Jones R.W."/>
            <person name="Karlsson E.K."/>
            <person name="Kunjeti S.G."/>
            <person name="Lamour K."/>
            <person name="Liu Z."/>
            <person name="Ma L."/>
            <person name="Maclean D."/>
            <person name="Chibucos M.C."/>
            <person name="McDonald H."/>
            <person name="McWalters J."/>
            <person name="Meijer H.J."/>
            <person name="Morgan W."/>
            <person name="Morris P.F."/>
            <person name="Munro C.A."/>
            <person name="O'Neill K."/>
            <person name="Ospina-Giraldo M."/>
            <person name="Pinzon A."/>
            <person name="Pritchard L."/>
            <person name="Ramsahoye B."/>
            <person name="Ren Q."/>
            <person name="Restrepo S."/>
            <person name="Roy S."/>
            <person name="Sadanandom A."/>
            <person name="Savidor A."/>
            <person name="Schornack S."/>
            <person name="Schwartz D.C."/>
            <person name="Schumann U.D."/>
            <person name="Schwessinger B."/>
            <person name="Seyer L."/>
            <person name="Sharpe T."/>
            <person name="Silvar C."/>
            <person name="Song J."/>
            <person name="Studholme D.J."/>
            <person name="Sykes S."/>
            <person name="Thines M."/>
            <person name="van de Vondervoort P.J."/>
            <person name="Phuntumart V."/>
            <person name="Wawra S."/>
            <person name="Weide R."/>
            <person name="Win J."/>
            <person name="Young C."/>
            <person name="Zhou S."/>
            <person name="Fry W."/>
            <person name="Meyers B.C."/>
            <person name="van West P."/>
            <person name="Ristaino J."/>
            <person name="Govers F."/>
            <person name="Birch P.R."/>
            <person name="Whisson S.C."/>
            <person name="Judelson H.S."/>
            <person name="Nusbaum C."/>
        </authorList>
    </citation>
    <scope>NUCLEOTIDE SEQUENCE [LARGE SCALE GENOMIC DNA]</scope>
    <source>
        <strain evidence="3">T30-4</strain>
    </source>
</reference>
<dbReference type="VEuPathDB" id="FungiDB:PITG_18190"/>
<dbReference type="GeneID" id="9466449"/>
<evidence type="ECO:0000256" key="1">
    <source>
        <dbReference type="SAM" id="MobiDB-lite"/>
    </source>
</evidence>
<dbReference type="RefSeq" id="XP_002896339.1">
    <property type="nucleotide sequence ID" value="XM_002896293.1"/>
</dbReference>
<sequence length="458" mass="50228">MARKWFKLVGNDGKALILPDTVAMDIEDVAALCHAVKQTLNDSHLAGVAAANLTVFASQTEYNEKQALESDSPIGSFGGSKKVALIVQAPQRTDFALTTRARYPAFLKKAIEIANLMLKHCGSLEAELGADRTTRANLRDVQVRFKKFDKGSIYGWTERSERAKTIFVNEILQLRVNRIDQANDSHEYQCIVFVVAATIFHECAHLTLRWQGTMDSPPKYHDEVALLDANRKRRPTSPEDPNILIPPLCGISENRNIRRVSTASERIIIAAISTVGAAGVAHNQTKDRKGHIAGRGNEFTRRNSASDNRANNECDNNEAIKDPFSNIPILADTPAPPTSATATAAPITTSPATSIPPTDVCTGHKYASIFSASGCHYDTGNSTTDINKFSRNDSTIDRRSAFDQPVSDHAVSGKSSSDHTNYPDDPCNFDSDDNDSPVRYSDAFGNHFRESCDYCSTY</sequence>
<evidence type="ECO:0000313" key="3">
    <source>
        <dbReference type="Proteomes" id="UP000006643"/>
    </source>
</evidence>
<dbReference type="KEGG" id="pif:PITG_18190"/>
<evidence type="ECO:0000313" key="2">
    <source>
        <dbReference type="EMBL" id="EEY67676.1"/>
    </source>
</evidence>